<evidence type="ECO:0000256" key="1">
    <source>
        <dbReference type="SAM" id="Coils"/>
    </source>
</evidence>
<evidence type="ECO:0000313" key="3">
    <source>
        <dbReference type="Proteomes" id="UP000327179"/>
    </source>
</evidence>
<dbReference type="GO" id="GO:0005886">
    <property type="term" value="C:plasma membrane"/>
    <property type="evidence" value="ECO:0007669"/>
    <property type="project" value="TreeGrafter"/>
</dbReference>
<dbReference type="RefSeq" id="WP_151133261.1">
    <property type="nucleotide sequence ID" value="NZ_CP043311.1"/>
</dbReference>
<protein>
    <submittedName>
        <fullName evidence="2">HlyD family efflux transporter periplasmic adaptor subunit</fullName>
    </submittedName>
</protein>
<dbReference type="Proteomes" id="UP000327179">
    <property type="component" value="Chromosome"/>
</dbReference>
<sequence length="356" mass="38081">MKRPTGRNLAWALALLLAVGAAGAWYGLRPTGLGEGFASGNGRIEATELDVATKLAGRVAEIAVDEGDFVTEGQELARMDTQVLEAELAQARAEVRRAENGKATAQALVAQRESEKATARAVVNQRQAELTAAQKRFARTRTLVASNALPQQQLDDDRAVQESAAAALVAARAQVLSAQAGVEAAKSQVIEAQSAIEAATASTLRLVADIDDSVLRAPRAGRVQYRIAQPGEVLAPGGRVLNMVDLVDVYMTFFLPANQAGRVIIGQEVRLVLDAAPQYVIPAKVSYVASVAQFTPKTVETASEREKLVFRVKARIDPALLKKYVTAVKTGLPGMAYLRLDPRAIWPERLAVKVPL</sequence>
<dbReference type="PANTHER" id="PTHR30438:SF2">
    <property type="entry name" value="MEMBRANE PROTEIN"/>
    <property type="match status" value="1"/>
</dbReference>
<proteinExistence type="predicted"/>
<accession>A0A5J6QPB4</accession>
<dbReference type="KEGG" id="plal:FXN65_11150"/>
<dbReference type="EMBL" id="CP043311">
    <property type="protein sequence ID" value="QEY62606.1"/>
    <property type="molecule type" value="Genomic_DNA"/>
</dbReference>
<dbReference type="AlphaFoldDB" id="A0A5J6QPB4"/>
<gene>
    <name evidence="2" type="ORF">FXN65_11150</name>
</gene>
<dbReference type="FunFam" id="2.40.50.100:FF:000077">
    <property type="entry name" value="Glycoside hydrolase family 43"/>
    <property type="match status" value="1"/>
</dbReference>
<evidence type="ECO:0000313" key="2">
    <source>
        <dbReference type="EMBL" id="QEY62606.1"/>
    </source>
</evidence>
<keyword evidence="1" id="KW-0175">Coiled coil</keyword>
<dbReference type="PANTHER" id="PTHR30438">
    <property type="entry name" value="36 KDA ANTIGEN-RELATED"/>
    <property type="match status" value="1"/>
</dbReference>
<dbReference type="SUPFAM" id="SSF111369">
    <property type="entry name" value="HlyD-like secretion proteins"/>
    <property type="match status" value="1"/>
</dbReference>
<dbReference type="Gene3D" id="2.40.50.100">
    <property type="match status" value="1"/>
</dbReference>
<organism evidence="2 3">
    <name type="scientific">Metapseudomonas lalkuanensis</name>
    <dbReference type="NCBI Taxonomy" id="2604832"/>
    <lineage>
        <taxon>Bacteria</taxon>
        <taxon>Pseudomonadati</taxon>
        <taxon>Pseudomonadota</taxon>
        <taxon>Gammaproteobacteria</taxon>
        <taxon>Pseudomonadales</taxon>
        <taxon>Pseudomonadaceae</taxon>
        <taxon>Metapseudomonas</taxon>
    </lineage>
</organism>
<dbReference type="Gene3D" id="1.10.287.470">
    <property type="entry name" value="Helix hairpin bin"/>
    <property type="match status" value="2"/>
</dbReference>
<keyword evidence="3" id="KW-1185">Reference proteome</keyword>
<feature type="coiled-coil region" evidence="1">
    <location>
        <begin position="81"/>
        <end position="108"/>
    </location>
</feature>
<reference evidence="2 3" key="1">
    <citation type="submission" date="2019-08" db="EMBL/GenBank/DDBJ databases">
        <title>Whole-genome Sequencing of e-waste polymer degrading bacterium Pseudomonas sp. strain PE08.</title>
        <authorList>
            <person name="Kirdat K."/>
            <person name="Debbarma P."/>
            <person name="Narawade N."/>
            <person name="Suyal D."/>
            <person name="Thorat V."/>
            <person name="Shouche Y."/>
            <person name="Goel R."/>
            <person name="Yadav A."/>
        </authorList>
    </citation>
    <scope>NUCLEOTIDE SEQUENCE [LARGE SCALE GENOMIC DNA]</scope>
    <source>
        <strain evidence="2 3">PE08</strain>
    </source>
</reference>
<name>A0A5J6QPB4_9GAMM</name>
<dbReference type="Gene3D" id="2.40.30.170">
    <property type="match status" value="1"/>
</dbReference>